<gene>
    <name evidence="1" type="ORF">SISNIDRAFT_547399</name>
</gene>
<evidence type="ECO:0000313" key="2">
    <source>
        <dbReference type="Proteomes" id="UP000076722"/>
    </source>
</evidence>
<accession>A0A164Z2V6</accession>
<dbReference type="Proteomes" id="UP000076722">
    <property type="component" value="Unassembled WGS sequence"/>
</dbReference>
<proteinExistence type="predicted"/>
<dbReference type="EMBL" id="KV419397">
    <property type="protein sequence ID" value="KZS97488.1"/>
    <property type="molecule type" value="Genomic_DNA"/>
</dbReference>
<protein>
    <submittedName>
        <fullName evidence="1">Uncharacterized protein</fullName>
    </submittedName>
</protein>
<keyword evidence="2" id="KW-1185">Reference proteome</keyword>
<sequence length="373" mass="41442">MDAYLCLQDLYDAISKRTFNECMLKRYPLPETFGRLPSPRKFESLRISDADWRDEHVTLLRPLGFPILQLTIVIQNPNPPSEIVSQIAQCSIAFPRVRTLNITENYHPSGGGSLIVSAMRSFSEVSSVSYRSTGTNGANPGLTRLFEFPAPLKSISVLLASDLDSDTPLRHALRAIPNPHQLASLQQIQGPARFVAMLLRHSGGPRVTSLQFHGAFPLESPAKYLADLPPVLPHLRKVGFFRPPGIPPKSFLNPGQARHIIEPLLNRANSIEEILEQPFDDVTDTGFFNAIAPIRSLRRILIVVPRMHYSKASDIALNFCRSFRGSPAAPTVMLGIRALIVDVSNNETMGHPVFWECKIMPNGQPKVDQVNSE</sequence>
<dbReference type="AlphaFoldDB" id="A0A164Z2V6"/>
<reference evidence="1 2" key="1">
    <citation type="journal article" date="2016" name="Mol. Biol. Evol.">
        <title>Comparative Genomics of Early-Diverging Mushroom-Forming Fungi Provides Insights into the Origins of Lignocellulose Decay Capabilities.</title>
        <authorList>
            <person name="Nagy L.G."/>
            <person name="Riley R."/>
            <person name="Tritt A."/>
            <person name="Adam C."/>
            <person name="Daum C."/>
            <person name="Floudas D."/>
            <person name="Sun H."/>
            <person name="Yadav J.S."/>
            <person name="Pangilinan J."/>
            <person name="Larsson K.H."/>
            <person name="Matsuura K."/>
            <person name="Barry K."/>
            <person name="Labutti K."/>
            <person name="Kuo R."/>
            <person name="Ohm R.A."/>
            <person name="Bhattacharya S.S."/>
            <person name="Shirouzu T."/>
            <person name="Yoshinaga Y."/>
            <person name="Martin F.M."/>
            <person name="Grigoriev I.V."/>
            <person name="Hibbett D.S."/>
        </authorList>
    </citation>
    <scope>NUCLEOTIDE SEQUENCE [LARGE SCALE GENOMIC DNA]</scope>
    <source>
        <strain evidence="1 2">HHB9708</strain>
    </source>
</reference>
<organism evidence="1 2">
    <name type="scientific">Sistotremastrum niveocremeum HHB9708</name>
    <dbReference type="NCBI Taxonomy" id="1314777"/>
    <lineage>
        <taxon>Eukaryota</taxon>
        <taxon>Fungi</taxon>
        <taxon>Dikarya</taxon>
        <taxon>Basidiomycota</taxon>
        <taxon>Agaricomycotina</taxon>
        <taxon>Agaricomycetes</taxon>
        <taxon>Sistotremastrales</taxon>
        <taxon>Sistotremastraceae</taxon>
        <taxon>Sertulicium</taxon>
        <taxon>Sertulicium niveocremeum</taxon>
    </lineage>
</organism>
<evidence type="ECO:0000313" key="1">
    <source>
        <dbReference type="EMBL" id="KZS97488.1"/>
    </source>
</evidence>
<name>A0A164Z2V6_9AGAM</name>